<comment type="similarity">
    <text evidence="1">Belongs to the ComF/GntX family.</text>
</comment>
<dbReference type="PANTHER" id="PTHR47505:SF1">
    <property type="entry name" value="DNA UTILIZATION PROTEIN YHGH"/>
    <property type="match status" value="1"/>
</dbReference>
<dbReference type="AlphaFoldDB" id="A0A2V1JUT2"/>
<proteinExistence type="inferred from homology"/>
<dbReference type="CDD" id="cd06223">
    <property type="entry name" value="PRTases_typeI"/>
    <property type="match status" value="1"/>
</dbReference>
<dbReference type="Proteomes" id="UP000245288">
    <property type="component" value="Unassembled WGS sequence"/>
</dbReference>
<dbReference type="Pfam" id="PF18912">
    <property type="entry name" value="DZR_2"/>
    <property type="match status" value="1"/>
</dbReference>
<dbReference type="PANTHER" id="PTHR47505">
    <property type="entry name" value="DNA UTILIZATION PROTEIN YHGH"/>
    <property type="match status" value="1"/>
</dbReference>
<dbReference type="EMBL" id="JRFU01000066">
    <property type="protein sequence ID" value="PWE87001.1"/>
    <property type="molecule type" value="Genomic_DNA"/>
</dbReference>
<name>A0A2V1JUT2_EUBRA</name>
<dbReference type="InterPro" id="IPR029057">
    <property type="entry name" value="PRTase-like"/>
</dbReference>
<feature type="domain" description="Double zinc ribbon" evidence="2">
    <location>
        <begin position="1"/>
        <end position="51"/>
    </location>
</feature>
<accession>A0A2V1JUT2</accession>
<organism evidence="3 4">
    <name type="scientific">Eubacterium ramulus</name>
    <dbReference type="NCBI Taxonomy" id="39490"/>
    <lineage>
        <taxon>Bacteria</taxon>
        <taxon>Bacillati</taxon>
        <taxon>Bacillota</taxon>
        <taxon>Clostridia</taxon>
        <taxon>Eubacteriales</taxon>
        <taxon>Eubacteriaceae</taxon>
        <taxon>Eubacterium</taxon>
    </lineage>
</organism>
<protein>
    <recommendedName>
        <fullName evidence="2">Double zinc ribbon domain-containing protein</fullName>
    </recommendedName>
</protein>
<keyword evidence="4" id="KW-1185">Reference proteome</keyword>
<dbReference type="InterPro" id="IPR000836">
    <property type="entry name" value="PRTase_dom"/>
</dbReference>
<evidence type="ECO:0000256" key="1">
    <source>
        <dbReference type="ARBA" id="ARBA00008007"/>
    </source>
</evidence>
<reference evidence="3 4" key="1">
    <citation type="submission" date="2014-09" db="EMBL/GenBank/DDBJ databases">
        <title>Butyrate-producing bacteria isolated from human gut.</title>
        <authorList>
            <person name="Zhang Q."/>
            <person name="Zhao L."/>
        </authorList>
    </citation>
    <scope>NUCLEOTIDE SEQUENCE [LARGE SCALE GENOMIC DNA]</scope>
    <source>
        <strain evidence="3 4">21</strain>
    </source>
</reference>
<dbReference type="Gene3D" id="3.40.50.2020">
    <property type="match status" value="1"/>
</dbReference>
<gene>
    <name evidence="3" type="ORF">LG34_06600</name>
</gene>
<sequence length="224" mass="25830">MYPPHCPVCDRIYADGICADCRKKLFVITEDFCMKCGKPLEDTQREYCPDCSRKRHVFRQNRALLSYRGPVKLSLYRMKYANRRDYAEIYGREMAVRLGPWIRRCKITRIIPVPLHRKRQRKRGYNQAAVIAKSMGRELHLPVDEKTLFRVRNTVPQKALNDRERRRNLSGAFQIRKGAELPEGECVLLIDDIYTTGSTLDAAALCLRQSTKCTVYAASIAIGG</sequence>
<dbReference type="InterPro" id="IPR051910">
    <property type="entry name" value="ComF/GntX_DNA_util-trans"/>
</dbReference>
<comment type="caution">
    <text evidence="3">The sequence shown here is derived from an EMBL/GenBank/DDBJ whole genome shotgun (WGS) entry which is preliminary data.</text>
</comment>
<evidence type="ECO:0000259" key="2">
    <source>
        <dbReference type="Pfam" id="PF18912"/>
    </source>
</evidence>
<evidence type="ECO:0000313" key="4">
    <source>
        <dbReference type="Proteomes" id="UP000245288"/>
    </source>
</evidence>
<dbReference type="SUPFAM" id="SSF53271">
    <property type="entry name" value="PRTase-like"/>
    <property type="match status" value="1"/>
</dbReference>
<dbReference type="InterPro" id="IPR044005">
    <property type="entry name" value="DZR_2"/>
</dbReference>
<evidence type="ECO:0000313" key="3">
    <source>
        <dbReference type="EMBL" id="PWE87001.1"/>
    </source>
</evidence>